<evidence type="ECO:0000256" key="1">
    <source>
        <dbReference type="SAM" id="MobiDB-lite"/>
    </source>
</evidence>
<organism evidence="2 3">
    <name type="scientific">Dreissena polymorpha</name>
    <name type="common">Zebra mussel</name>
    <name type="synonym">Mytilus polymorpha</name>
    <dbReference type="NCBI Taxonomy" id="45954"/>
    <lineage>
        <taxon>Eukaryota</taxon>
        <taxon>Metazoa</taxon>
        <taxon>Spiralia</taxon>
        <taxon>Lophotrochozoa</taxon>
        <taxon>Mollusca</taxon>
        <taxon>Bivalvia</taxon>
        <taxon>Autobranchia</taxon>
        <taxon>Heteroconchia</taxon>
        <taxon>Euheterodonta</taxon>
        <taxon>Imparidentia</taxon>
        <taxon>Neoheterodontei</taxon>
        <taxon>Myida</taxon>
        <taxon>Dreissenoidea</taxon>
        <taxon>Dreissenidae</taxon>
        <taxon>Dreissena</taxon>
    </lineage>
</organism>
<evidence type="ECO:0000313" key="2">
    <source>
        <dbReference type="EMBL" id="KAH3798391.1"/>
    </source>
</evidence>
<feature type="region of interest" description="Disordered" evidence="1">
    <location>
        <begin position="76"/>
        <end position="98"/>
    </location>
</feature>
<reference evidence="2" key="2">
    <citation type="submission" date="2020-11" db="EMBL/GenBank/DDBJ databases">
        <authorList>
            <person name="McCartney M.A."/>
            <person name="Auch B."/>
            <person name="Kono T."/>
            <person name="Mallez S."/>
            <person name="Becker A."/>
            <person name="Gohl D.M."/>
            <person name="Silverstein K.A.T."/>
            <person name="Koren S."/>
            <person name="Bechman K.B."/>
            <person name="Herman A."/>
            <person name="Abrahante J.E."/>
            <person name="Garbe J."/>
        </authorList>
    </citation>
    <scope>NUCLEOTIDE SEQUENCE</scope>
    <source>
        <strain evidence="2">Duluth1</strain>
        <tissue evidence="2">Whole animal</tissue>
    </source>
</reference>
<proteinExistence type="predicted"/>
<dbReference type="AlphaFoldDB" id="A0A9D4FI54"/>
<gene>
    <name evidence="2" type="ORF">DPMN_151990</name>
</gene>
<sequence>MHFEKTFVESVIAQSSHRVYFNLLESWKTASVQHYITATSMCLYQLTTVAQCSPKQGSRDATSLLEELGIHEQMPSFMPRGSKQLPTDLANSSRLVTM</sequence>
<protein>
    <submittedName>
        <fullName evidence="2">Uncharacterized protein</fullName>
    </submittedName>
</protein>
<comment type="caution">
    <text evidence="2">The sequence shown here is derived from an EMBL/GenBank/DDBJ whole genome shotgun (WGS) entry which is preliminary data.</text>
</comment>
<evidence type="ECO:0000313" key="3">
    <source>
        <dbReference type="Proteomes" id="UP000828390"/>
    </source>
</evidence>
<reference evidence="2" key="1">
    <citation type="journal article" date="2019" name="bioRxiv">
        <title>The Genome of the Zebra Mussel, Dreissena polymorpha: A Resource for Invasive Species Research.</title>
        <authorList>
            <person name="McCartney M.A."/>
            <person name="Auch B."/>
            <person name="Kono T."/>
            <person name="Mallez S."/>
            <person name="Zhang Y."/>
            <person name="Obille A."/>
            <person name="Becker A."/>
            <person name="Abrahante J.E."/>
            <person name="Garbe J."/>
            <person name="Badalamenti J.P."/>
            <person name="Herman A."/>
            <person name="Mangelson H."/>
            <person name="Liachko I."/>
            <person name="Sullivan S."/>
            <person name="Sone E.D."/>
            <person name="Koren S."/>
            <person name="Silverstein K.A.T."/>
            <person name="Beckman K.B."/>
            <person name="Gohl D.M."/>
        </authorList>
    </citation>
    <scope>NUCLEOTIDE SEQUENCE</scope>
    <source>
        <strain evidence="2">Duluth1</strain>
        <tissue evidence="2">Whole animal</tissue>
    </source>
</reference>
<feature type="compositionally biased region" description="Polar residues" evidence="1">
    <location>
        <begin position="89"/>
        <end position="98"/>
    </location>
</feature>
<dbReference type="Proteomes" id="UP000828390">
    <property type="component" value="Unassembled WGS sequence"/>
</dbReference>
<feature type="non-terminal residue" evidence="2">
    <location>
        <position position="1"/>
    </location>
</feature>
<keyword evidence="3" id="KW-1185">Reference proteome</keyword>
<name>A0A9D4FI54_DREPO</name>
<accession>A0A9D4FI54</accession>
<dbReference type="EMBL" id="JAIWYP010000007">
    <property type="protein sequence ID" value="KAH3798391.1"/>
    <property type="molecule type" value="Genomic_DNA"/>
</dbReference>